<accession>A0A7C5SZA6</accession>
<keyword evidence="1 3" id="KW-0378">Hydrolase</keyword>
<dbReference type="InterPro" id="IPR008334">
    <property type="entry name" value="5'-Nucleotdase_C"/>
</dbReference>
<protein>
    <submittedName>
        <fullName evidence="3">Thiosulfohydrolase SoxB</fullName>
    </submittedName>
</protein>
<dbReference type="InterPro" id="IPR029052">
    <property type="entry name" value="Metallo-depent_PP-like"/>
</dbReference>
<feature type="domain" description="5'-Nucleotidase C-terminal" evidence="2">
    <location>
        <begin position="397"/>
        <end position="525"/>
    </location>
</feature>
<comment type="caution">
    <text evidence="3">The sequence shown here is derived from an EMBL/GenBank/DDBJ whole genome shotgun (WGS) entry which is preliminary data.</text>
</comment>
<dbReference type="Pfam" id="PF02872">
    <property type="entry name" value="5_nucleotid_C"/>
    <property type="match status" value="1"/>
</dbReference>
<dbReference type="GO" id="GO:0016787">
    <property type="term" value="F:hydrolase activity"/>
    <property type="evidence" value="ECO:0007669"/>
    <property type="project" value="UniProtKB-KW"/>
</dbReference>
<dbReference type="PRINTS" id="PR01607">
    <property type="entry name" value="APYRASEFAMLY"/>
</dbReference>
<dbReference type="GO" id="GO:0000166">
    <property type="term" value="F:nucleotide binding"/>
    <property type="evidence" value="ECO:0007669"/>
    <property type="project" value="UniProtKB-KW"/>
</dbReference>
<dbReference type="EMBL" id="DSAC01000097">
    <property type="protein sequence ID" value="HHO74520.1"/>
    <property type="molecule type" value="Genomic_DNA"/>
</dbReference>
<dbReference type="InterPro" id="IPR006179">
    <property type="entry name" value="5_nucleotidase/apyrase"/>
</dbReference>
<dbReference type="SUPFAM" id="SSF56300">
    <property type="entry name" value="Metallo-dependent phosphatases"/>
    <property type="match status" value="1"/>
</dbReference>
<name>A0A7C5SZA6_9AQUI</name>
<evidence type="ECO:0000313" key="3">
    <source>
        <dbReference type="EMBL" id="HHO74520.1"/>
    </source>
</evidence>
<dbReference type="InterPro" id="IPR030998">
    <property type="entry name" value="Thiosulf_SoxB"/>
</dbReference>
<evidence type="ECO:0000256" key="1">
    <source>
        <dbReference type="RuleBase" id="RU362119"/>
    </source>
</evidence>
<dbReference type="PANTHER" id="PTHR11575">
    <property type="entry name" value="5'-NUCLEOTIDASE-RELATED"/>
    <property type="match status" value="1"/>
</dbReference>
<dbReference type="Gene3D" id="3.90.780.10">
    <property type="entry name" value="5'-Nucleotidase, C-terminal domain"/>
    <property type="match status" value="1"/>
</dbReference>
<dbReference type="Gene3D" id="6.10.140.570">
    <property type="match status" value="1"/>
</dbReference>
<dbReference type="GO" id="GO:0009166">
    <property type="term" value="P:nucleotide catabolic process"/>
    <property type="evidence" value="ECO:0007669"/>
    <property type="project" value="InterPro"/>
</dbReference>
<dbReference type="NCBIfam" id="TIGR04486">
    <property type="entry name" value="thiosulf_SoxB"/>
    <property type="match status" value="1"/>
</dbReference>
<dbReference type="SUPFAM" id="SSF55816">
    <property type="entry name" value="5'-nucleotidase (syn. UDP-sugar hydrolase), C-terminal domain"/>
    <property type="match status" value="1"/>
</dbReference>
<dbReference type="GO" id="GO:0030288">
    <property type="term" value="C:outer membrane-bounded periplasmic space"/>
    <property type="evidence" value="ECO:0007669"/>
    <property type="project" value="TreeGrafter"/>
</dbReference>
<keyword evidence="1" id="KW-0547">Nucleotide-binding</keyword>
<sequence>MLSRRELLGYSAVMALGFSGLSFGKKPSFEKLLDIKPYGNVSLVFTSDIHGHLKPVYYPEPMNIIAPEDLKGTPGFLAGMDFLRYYNLKPNTVEAYTMTCVGFLRLAKEYGKTGGAPQMATVIKTLVNQRGRDRCIILDGGDTWVTSGIALKTDGMAIVDWLNYVGYDYIVAHWDVTVGKEKFLEIVNKHLKAKFISYNITDDTFGDLIFPPYDIREVNGVKVGIIGSSFPFTPIANPRVFTEGWRFGVRPEELQNYVNELREKHKVDLVVLLSHDGLPLDIVLMKMVKGIDVVISGHTHDVTPTPVKVGDTLIVSPGSHGKFVGVMDLEVRNKRVVGYKFKLIPILADVIPEDKGAKELVQKWYKPYEKEFNEVIATTRTFLYKRDTLYSTWDRLIGEALADYFHGVDAVMSLDVATSPGYRWGPAVLPNSPVSVEDVYNVLGITYPQVFLLKRKGRELLALWEDVADNVFNPNPLYQQGGDMSRIYGVEYELKVNAKQGERIRNVRIKGKPLEENKEYLVAVYGGQPPPEVPPEKADIKEIVINYIKKKKELVVERKPNVKVLDHPYNTDCFWR</sequence>
<reference evidence="3" key="1">
    <citation type="journal article" date="2020" name="mSystems">
        <title>Genome- and Community-Level Interaction Insights into Carbon Utilization and Element Cycling Functions of Hydrothermarchaeota in Hydrothermal Sediment.</title>
        <authorList>
            <person name="Zhou Z."/>
            <person name="Liu Y."/>
            <person name="Xu W."/>
            <person name="Pan J."/>
            <person name="Luo Z.H."/>
            <person name="Li M."/>
        </authorList>
    </citation>
    <scope>NUCLEOTIDE SEQUENCE [LARGE SCALE GENOMIC DNA]</scope>
    <source>
        <strain evidence="3">SpSt-114</strain>
    </source>
</reference>
<comment type="similarity">
    <text evidence="1">Belongs to the 5'-nucleotidase family.</text>
</comment>
<organism evidence="3">
    <name type="scientific">Thermocrinis ruber</name>
    <dbReference type="NCBI Taxonomy" id="75906"/>
    <lineage>
        <taxon>Bacteria</taxon>
        <taxon>Pseudomonadati</taxon>
        <taxon>Aquificota</taxon>
        <taxon>Aquificia</taxon>
        <taxon>Aquificales</taxon>
        <taxon>Aquificaceae</taxon>
        <taxon>Thermocrinis</taxon>
    </lineage>
</organism>
<dbReference type="PANTHER" id="PTHR11575:SF42">
    <property type="entry name" value="SULFUR OXIDATION PROTEIN SOXB"/>
    <property type="match status" value="1"/>
</dbReference>
<gene>
    <name evidence="3" type="primary">soxB</name>
    <name evidence="3" type="ORF">ENN04_07820</name>
</gene>
<proteinExistence type="inferred from homology"/>
<dbReference type="InterPro" id="IPR036907">
    <property type="entry name" value="5'-Nucleotdase_C_sf"/>
</dbReference>
<evidence type="ECO:0000259" key="2">
    <source>
        <dbReference type="Pfam" id="PF02872"/>
    </source>
</evidence>
<dbReference type="AlphaFoldDB" id="A0A7C5SZA6"/>
<dbReference type="Gene3D" id="3.60.21.10">
    <property type="match status" value="1"/>
</dbReference>